<dbReference type="Proteomes" id="UP000552045">
    <property type="component" value="Unassembled WGS sequence"/>
</dbReference>
<keyword evidence="2" id="KW-1185">Reference proteome</keyword>
<accession>A0A7Y9JPD0</accession>
<dbReference type="RefSeq" id="WP_246286028.1">
    <property type="nucleotide sequence ID" value="NZ_BAABLC010000004.1"/>
</dbReference>
<name>A0A7Y9JPD0_9MICO</name>
<comment type="caution">
    <text evidence="1">The sequence shown here is derived from an EMBL/GenBank/DDBJ whole genome shotgun (WGS) entry which is preliminary data.</text>
</comment>
<evidence type="ECO:0000313" key="2">
    <source>
        <dbReference type="Proteomes" id="UP000552045"/>
    </source>
</evidence>
<dbReference type="EMBL" id="JACCBH010000001">
    <property type="protein sequence ID" value="NYD55478.1"/>
    <property type="molecule type" value="Genomic_DNA"/>
</dbReference>
<sequence length="45" mass="4908">MSDSFAGDRRAAGTWRALIPQAPPERSALALGVELRARDRADARQ</sequence>
<proteinExistence type="predicted"/>
<organism evidence="1 2">
    <name type="scientific">Microbacterium pseudoresistens</name>
    <dbReference type="NCBI Taxonomy" id="640634"/>
    <lineage>
        <taxon>Bacteria</taxon>
        <taxon>Bacillati</taxon>
        <taxon>Actinomycetota</taxon>
        <taxon>Actinomycetes</taxon>
        <taxon>Micrococcales</taxon>
        <taxon>Microbacteriaceae</taxon>
        <taxon>Microbacterium</taxon>
    </lineage>
</organism>
<gene>
    <name evidence="1" type="ORF">BKA02_002533</name>
</gene>
<dbReference type="AlphaFoldDB" id="A0A7Y9JPD0"/>
<evidence type="ECO:0000313" key="1">
    <source>
        <dbReference type="EMBL" id="NYD55478.1"/>
    </source>
</evidence>
<protein>
    <submittedName>
        <fullName evidence="1">Uncharacterized protein</fullName>
    </submittedName>
</protein>
<reference evidence="1 2" key="1">
    <citation type="submission" date="2020-07" db="EMBL/GenBank/DDBJ databases">
        <title>Sequencing the genomes of 1000 actinobacteria strains.</title>
        <authorList>
            <person name="Klenk H.-P."/>
        </authorList>
    </citation>
    <scope>NUCLEOTIDE SEQUENCE [LARGE SCALE GENOMIC DNA]</scope>
    <source>
        <strain evidence="1 2">DSM 22185</strain>
    </source>
</reference>